<keyword evidence="2" id="KW-0121">Carboxypeptidase</keyword>
<evidence type="ECO:0000256" key="16">
    <source>
        <dbReference type="SAM" id="MobiDB-lite"/>
    </source>
</evidence>
<evidence type="ECO:0000256" key="13">
    <source>
        <dbReference type="ARBA" id="ARBA00023316"/>
    </source>
</evidence>
<dbReference type="GO" id="GO:0071555">
    <property type="term" value="P:cell wall organization"/>
    <property type="evidence" value="ECO:0007669"/>
    <property type="project" value="UniProtKB-KW"/>
</dbReference>
<feature type="compositionally biased region" description="Basic and acidic residues" evidence="16">
    <location>
        <begin position="912"/>
        <end position="968"/>
    </location>
</feature>
<evidence type="ECO:0000256" key="9">
    <source>
        <dbReference type="ARBA" id="ARBA00022984"/>
    </source>
</evidence>
<protein>
    <submittedName>
        <fullName evidence="20">Penicillin-binding protein</fullName>
    </submittedName>
</protein>
<organism evidence="20 21">
    <name type="scientific">Edaphobacillus lindanitolerans</name>
    <dbReference type="NCBI Taxonomy" id="550447"/>
    <lineage>
        <taxon>Bacteria</taxon>
        <taxon>Bacillati</taxon>
        <taxon>Bacillota</taxon>
        <taxon>Bacilli</taxon>
        <taxon>Bacillales</taxon>
        <taxon>Bacillaceae</taxon>
        <taxon>Edaphobacillus</taxon>
    </lineage>
</organism>
<evidence type="ECO:0000256" key="12">
    <source>
        <dbReference type="ARBA" id="ARBA00023268"/>
    </source>
</evidence>
<dbReference type="RefSeq" id="WP_084186629.1">
    <property type="nucleotide sequence ID" value="NZ_FTPL01000002.1"/>
</dbReference>
<dbReference type="Pfam" id="PF00905">
    <property type="entry name" value="Transpeptidase"/>
    <property type="match status" value="1"/>
</dbReference>
<keyword evidence="7" id="KW-0378">Hydrolase</keyword>
<name>A0A1U7PR19_9BACI</name>
<dbReference type="InterPro" id="IPR050396">
    <property type="entry name" value="Glycosyltr_51/Transpeptidase"/>
</dbReference>
<keyword evidence="12" id="KW-0511">Multifunctional enzyme</keyword>
<dbReference type="Pfam" id="PF00912">
    <property type="entry name" value="Transgly"/>
    <property type="match status" value="1"/>
</dbReference>
<evidence type="ECO:0000256" key="8">
    <source>
        <dbReference type="ARBA" id="ARBA00022960"/>
    </source>
</evidence>
<evidence type="ECO:0000313" key="21">
    <source>
        <dbReference type="Proteomes" id="UP000187550"/>
    </source>
</evidence>
<dbReference type="SUPFAM" id="SSF53955">
    <property type="entry name" value="Lysozyme-like"/>
    <property type="match status" value="1"/>
</dbReference>
<evidence type="ECO:0000256" key="11">
    <source>
        <dbReference type="ARBA" id="ARBA00023136"/>
    </source>
</evidence>
<dbReference type="Proteomes" id="UP000187550">
    <property type="component" value="Unassembled WGS sequence"/>
</dbReference>
<dbReference type="GO" id="GO:0009252">
    <property type="term" value="P:peptidoglycan biosynthetic process"/>
    <property type="evidence" value="ECO:0007669"/>
    <property type="project" value="UniProtKB-KW"/>
</dbReference>
<dbReference type="STRING" id="550447.SAMN05428946_1815"/>
<evidence type="ECO:0000256" key="15">
    <source>
        <dbReference type="ARBA" id="ARBA00049902"/>
    </source>
</evidence>
<gene>
    <name evidence="20" type="ORF">SAMN05428946_1815</name>
</gene>
<evidence type="ECO:0000256" key="14">
    <source>
        <dbReference type="ARBA" id="ARBA00034000"/>
    </source>
</evidence>
<keyword evidence="21" id="KW-1185">Reference proteome</keyword>
<dbReference type="OrthoDB" id="9766909at2"/>
<dbReference type="GO" id="GO:0009002">
    <property type="term" value="F:serine-type D-Ala-D-Ala carboxypeptidase activity"/>
    <property type="evidence" value="ECO:0007669"/>
    <property type="project" value="UniProtKB-EC"/>
</dbReference>
<dbReference type="GO" id="GO:0030288">
    <property type="term" value="C:outer membrane-bounded periplasmic space"/>
    <property type="evidence" value="ECO:0007669"/>
    <property type="project" value="TreeGrafter"/>
</dbReference>
<feature type="domain" description="Penicillin-binding protein transpeptidase" evidence="18">
    <location>
        <begin position="422"/>
        <end position="660"/>
    </location>
</feature>
<dbReference type="PANTHER" id="PTHR32282:SF32">
    <property type="entry name" value="PENICILLIN-BINDING PROTEIN 2A"/>
    <property type="match status" value="1"/>
</dbReference>
<keyword evidence="1" id="KW-1003">Cell membrane</keyword>
<feature type="transmembrane region" description="Helical" evidence="17">
    <location>
        <begin position="33"/>
        <end position="61"/>
    </location>
</feature>
<keyword evidence="10 17" id="KW-1133">Transmembrane helix</keyword>
<dbReference type="GO" id="GO:0008360">
    <property type="term" value="P:regulation of cell shape"/>
    <property type="evidence" value="ECO:0007669"/>
    <property type="project" value="UniProtKB-KW"/>
</dbReference>
<reference evidence="21" key="1">
    <citation type="submission" date="2017-01" db="EMBL/GenBank/DDBJ databases">
        <authorList>
            <person name="Varghese N."/>
            <person name="Submissions S."/>
        </authorList>
    </citation>
    <scope>NUCLEOTIDE SEQUENCE [LARGE SCALE GENOMIC DNA]</scope>
    <source>
        <strain evidence="21">MNA4</strain>
    </source>
</reference>
<dbReference type="InterPro" id="IPR012338">
    <property type="entry name" value="Beta-lactam/transpept-like"/>
</dbReference>
<keyword evidence="13" id="KW-0961">Cell wall biogenesis/degradation</keyword>
<feature type="domain" description="Glycosyl transferase family 51" evidence="19">
    <location>
        <begin position="95"/>
        <end position="283"/>
    </location>
</feature>
<keyword evidence="8" id="KW-0133">Cell shape</keyword>
<dbReference type="Gene3D" id="3.40.710.10">
    <property type="entry name" value="DD-peptidase/beta-lactamase superfamily"/>
    <property type="match status" value="1"/>
</dbReference>
<comment type="catalytic activity">
    <reaction evidence="14">
        <text>Preferential cleavage: (Ac)2-L-Lys-D-Ala-|-D-Ala. Also transpeptidation of peptidyl-alanyl moieties that are N-acyl substituents of D-alanine.</text>
        <dbReference type="EC" id="3.4.16.4"/>
    </reaction>
</comment>
<evidence type="ECO:0000256" key="2">
    <source>
        <dbReference type="ARBA" id="ARBA00022645"/>
    </source>
</evidence>
<evidence type="ECO:0000256" key="6">
    <source>
        <dbReference type="ARBA" id="ARBA00022692"/>
    </source>
</evidence>
<keyword evidence="5" id="KW-0808">Transferase</keyword>
<dbReference type="InterPro" id="IPR001264">
    <property type="entry name" value="Glyco_trans_51"/>
</dbReference>
<evidence type="ECO:0000256" key="17">
    <source>
        <dbReference type="SAM" id="Phobius"/>
    </source>
</evidence>
<dbReference type="InterPro" id="IPR036950">
    <property type="entry name" value="PBP_transglycosylase"/>
</dbReference>
<dbReference type="GO" id="GO:0006508">
    <property type="term" value="P:proteolysis"/>
    <property type="evidence" value="ECO:0007669"/>
    <property type="project" value="UniProtKB-KW"/>
</dbReference>
<evidence type="ECO:0000256" key="4">
    <source>
        <dbReference type="ARBA" id="ARBA00022676"/>
    </source>
</evidence>
<dbReference type="Gene3D" id="1.10.3810.10">
    <property type="entry name" value="Biosynthetic peptidoglycan transglycosylase-like"/>
    <property type="match status" value="1"/>
</dbReference>
<dbReference type="GO" id="GO:0008658">
    <property type="term" value="F:penicillin binding"/>
    <property type="evidence" value="ECO:0007669"/>
    <property type="project" value="InterPro"/>
</dbReference>
<evidence type="ECO:0000313" key="20">
    <source>
        <dbReference type="EMBL" id="SIT85338.1"/>
    </source>
</evidence>
<evidence type="ECO:0000256" key="10">
    <source>
        <dbReference type="ARBA" id="ARBA00022989"/>
    </source>
</evidence>
<dbReference type="PANTHER" id="PTHR32282">
    <property type="entry name" value="BINDING PROTEIN TRANSPEPTIDASE, PUTATIVE-RELATED"/>
    <property type="match status" value="1"/>
</dbReference>
<proteinExistence type="predicted"/>
<evidence type="ECO:0000256" key="5">
    <source>
        <dbReference type="ARBA" id="ARBA00022679"/>
    </source>
</evidence>
<dbReference type="Gene3D" id="2.60.40.10">
    <property type="entry name" value="Immunoglobulins"/>
    <property type="match status" value="1"/>
</dbReference>
<dbReference type="EMBL" id="FTPL01000002">
    <property type="protein sequence ID" value="SIT85338.1"/>
    <property type="molecule type" value="Genomic_DNA"/>
</dbReference>
<dbReference type="AlphaFoldDB" id="A0A1U7PR19"/>
<feature type="region of interest" description="Disordered" evidence="16">
    <location>
        <begin position="911"/>
        <end position="994"/>
    </location>
</feature>
<evidence type="ECO:0000256" key="1">
    <source>
        <dbReference type="ARBA" id="ARBA00022475"/>
    </source>
</evidence>
<dbReference type="InterPro" id="IPR001460">
    <property type="entry name" value="PCN-bd_Tpept"/>
</dbReference>
<dbReference type="SUPFAM" id="SSF56601">
    <property type="entry name" value="beta-lactamase/transpeptidase-like"/>
    <property type="match status" value="1"/>
</dbReference>
<dbReference type="InterPro" id="IPR023346">
    <property type="entry name" value="Lysozyme-like_dom_sf"/>
</dbReference>
<keyword evidence="11 17" id="KW-0472">Membrane</keyword>
<evidence type="ECO:0000259" key="19">
    <source>
        <dbReference type="Pfam" id="PF00912"/>
    </source>
</evidence>
<evidence type="ECO:0000256" key="7">
    <source>
        <dbReference type="ARBA" id="ARBA00022801"/>
    </source>
</evidence>
<evidence type="ECO:0000256" key="3">
    <source>
        <dbReference type="ARBA" id="ARBA00022670"/>
    </source>
</evidence>
<keyword evidence="6 17" id="KW-0812">Transmembrane</keyword>
<comment type="catalytic activity">
    <reaction evidence="15">
        <text>[GlcNAc-(1-&gt;4)-Mur2Ac(oyl-L-Ala-gamma-D-Glu-L-Lys-D-Ala-D-Ala)](n)-di-trans,octa-cis-undecaprenyl diphosphate + beta-D-GlcNAc-(1-&gt;4)-Mur2Ac(oyl-L-Ala-gamma-D-Glu-L-Lys-D-Ala-D-Ala)-di-trans,octa-cis-undecaprenyl diphosphate = [GlcNAc-(1-&gt;4)-Mur2Ac(oyl-L-Ala-gamma-D-Glu-L-Lys-D-Ala-D-Ala)](n+1)-di-trans,octa-cis-undecaprenyl diphosphate + di-trans,octa-cis-undecaprenyl diphosphate + H(+)</text>
        <dbReference type="Rhea" id="RHEA:23708"/>
        <dbReference type="Rhea" id="RHEA-COMP:9602"/>
        <dbReference type="Rhea" id="RHEA-COMP:9603"/>
        <dbReference type="ChEBI" id="CHEBI:15378"/>
        <dbReference type="ChEBI" id="CHEBI:58405"/>
        <dbReference type="ChEBI" id="CHEBI:60033"/>
        <dbReference type="ChEBI" id="CHEBI:78435"/>
        <dbReference type="EC" id="2.4.99.28"/>
    </reaction>
</comment>
<keyword evidence="9" id="KW-0573">Peptidoglycan synthesis</keyword>
<dbReference type="InterPro" id="IPR013783">
    <property type="entry name" value="Ig-like_fold"/>
</dbReference>
<keyword evidence="3" id="KW-0645">Protease</keyword>
<sequence length="994" mass="109294">MESKKNPFKYIEEKVEAFQSSRWGKRVRISSGVVWNLLLLFLITFLVLGVFAGSVGAGYFASLVHKEPLRTKDEMRQAILTYEETSELYFADGVYLGKVNADIERRETKLSEVSPFLVDAVFATEDEYFGEHTGIVPKAIFRGLFQDVTNASSQTGGSTLTQQLIKNQILTNEVSYERKAKEILLAMRLEKFMDKNEILEAYLNIIPYGRNAMGQNIAGVETAAEGIFGIKAKDLNLPQAAYIAGLPQAPFLYTPFYAGGGGMKEPEHLKPGIERMKTVLFRMKETEYITEEQYNEAIVYDITKDFNEPEQRATERYPYLTHEIQRRTVELLSEILAEKDGIDPDRLEEEKELREKYEIMADRDMRNGGYRIHSTVKKDLYDDFQKVKDSFESYGHTFVEKTIDPDTKEEKEELKPVQVGSMAMENGSGRILAFVGGRDHQVEALNHATQAFRQVGSSVKPLLVYGPAIEYGMIGAGSPVPDVWLTYRGWSPKNFQSNRQYGLVPAREALANSYNLAAVRLMGKIMDKNPTEYLDKMNFDHIKDFQRNVPAAALGSYSASVEQNTAGFSTLANGGNYVEPYMIEKIEDSEGNVVYQHESKPVEVYSPQTAYMITDMLRDTPRMGTAQIMRSNLNFNLDIAAKTGTTQGYKDVWLVGYNPNITLGLWLGYDNEKKYKLDTLSNSYGPPSARVNKLFARLLNSMNRVEPEIVGAGSRFQQPKGVVSRSFCGISGLAPSAACSAAGLIRSDLFNANVFVPNKADDSFGGAGGAYVTAQGVRYQALPSTPKEFVKTGAAGISKGFADRMLAPFGGDPAGLFPQNSSLGKNIVSAKKYEGVSGAPIAPGAALSGSAITWSRSASPDVVGYYVYHNGSKIASVADGGSYSAGASAAGEYYVVAVDITGQVSGKSNVIKVEKSENADPDDSKSDDKKEEKTDKNPDSKPEKQPDKKPDDKPEKKPDKDSDKKPDGDNGNSKPPADGDGKDNGDSEPSGDGD</sequence>
<accession>A0A1U7PR19</accession>
<keyword evidence="4" id="KW-0328">Glycosyltransferase</keyword>
<evidence type="ECO:0000259" key="18">
    <source>
        <dbReference type="Pfam" id="PF00905"/>
    </source>
</evidence>
<dbReference type="GO" id="GO:0008955">
    <property type="term" value="F:peptidoglycan glycosyltransferase activity"/>
    <property type="evidence" value="ECO:0007669"/>
    <property type="project" value="UniProtKB-EC"/>
</dbReference>
<dbReference type="Gene3D" id="3.90.1310.40">
    <property type="match status" value="1"/>
</dbReference>